<dbReference type="SUPFAM" id="SSF143975">
    <property type="entry name" value="IlvD/EDD N-terminal domain-like"/>
    <property type="match status" value="1"/>
</dbReference>
<evidence type="ECO:0000256" key="5">
    <source>
        <dbReference type="ARBA" id="ARBA00023014"/>
    </source>
</evidence>
<dbReference type="PANTHER" id="PTHR43183:SF2">
    <property type="entry name" value="DIHYDROXY-ACID DEHYDRATASE"/>
    <property type="match status" value="1"/>
</dbReference>
<keyword evidence="7" id="KW-0028">Amino-acid biosynthesis</keyword>
<keyword evidence="5" id="KW-0411">Iron-sulfur</keyword>
<dbReference type="RefSeq" id="WP_175431822.1">
    <property type="nucleotide sequence ID" value="NZ_CP021978.1"/>
</dbReference>
<evidence type="ECO:0000259" key="8">
    <source>
        <dbReference type="Pfam" id="PF00920"/>
    </source>
</evidence>
<evidence type="ECO:0000313" key="10">
    <source>
        <dbReference type="EMBL" id="QCD55158.1"/>
    </source>
</evidence>
<dbReference type="InterPro" id="IPR042096">
    <property type="entry name" value="Dihydro-acid_dehy_C"/>
</dbReference>
<evidence type="ECO:0000259" key="9">
    <source>
        <dbReference type="Pfam" id="PF24877"/>
    </source>
</evidence>
<dbReference type="GO" id="GO:0046872">
    <property type="term" value="F:metal ion binding"/>
    <property type="evidence" value="ECO:0007669"/>
    <property type="project" value="UniProtKB-KW"/>
</dbReference>
<dbReference type="PANTHER" id="PTHR43183">
    <property type="entry name" value="HYPOTHETICAL DIHYDROXYACID DEHYDRATASE (EUROFUNG)-RELATED"/>
    <property type="match status" value="1"/>
</dbReference>
<dbReference type="GO" id="GO:0009082">
    <property type="term" value="P:branched-chain amino acid biosynthetic process"/>
    <property type="evidence" value="ECO:0007669"/>
    <property type="project" value="UniProtKB-KW"/>
</dbReference>
<dbReference type="InterPro" id="IPR056740">
    <property type="entry name" value="ILV_EDD_C"/>
</dbReference>
<dbReference type="FunFam" id="3.50.30.80:FF:000001">
    <property type="entry name" value="Dihydroxy-acid dehydratase"/>
    <property type="match status" value="1"/>
</dbReference>
<comment type="similarity">
    <text evidence="1">Belongs to the IlvD/Edd family.</text>
</comment>
<accession>A0A6G5RAN2</accession>
<evidence type="ECO:0000256" key="1">
    <source>
        <dbReference type="ARBA" id="ARBA00006486"/>
    </source>
</evidence>
<gene>
    <name evidence="10" type="ORF">CEB94_10025</name>
</gene>
<dbReference type="GO" id="GO:0004160">
    <property type="term" value="F:dihydroxy-acid dehydratase activity"/>
    <property type="evidence" value="ECO:0007669"/>
    <property type="project" value="UniProtKB-EC"/>
</dbReference>
<dbReference type="KEGG" id="shaw:CEB94_10025"/>
<reference evidence="10 11" key="1">
    <citation type="submission" date="2017-06" db="EMBL/GenBank/DDBJ databases">
        <title>Complete Genome Sequence of Streptomyces hawaiiensis NRRL 15010 and insights into acyldepsipeptides biosynthesis.</title>
        <authorList>
            <person name="Mariita R.M."/>
            <person name="Sello J.K."/>
        </authorList>
    </citation>
    <scope>NUCLEOTIDE SEQUENCE [LARGE SCALE GENOMIC DNA]</scope>
    <source>
        <strain evidence="10 11">ATCC 12236</strain>
    </source>
</reference>
<dbReference type="Proteomes" id="UP000495940">
    <property type="component" value="Chromosome"/>
</dbReference>
<dbReference type="InterPro" id="IPR000581">
    <property type="entry name" value="ILV_EDD_N"/>
</dbReference>
<dbReference type="NCBIfam" id="NF009559">
    <property type="entry name" value="PRK13016.1"/>
    <property type="match status" value="1"/>
</dbReference>
<organism evidence="10 11">
    <name type="scientific">Streptomyces hawaiiensis</name>
    <dbReference type="NCBI Taxonomy" id="67305"/>
    <lineage>
        <taxon>Bacteria</taxon>
        <taxon>Bacillati</taxon>
        <taxon>Actinomycetota</taxon>
        <taxon>Actinomycetes</taxon>
        <taxon>Kitasatosporales</taxon>
        <taxon>Streptomycetaceae</taxon>
        <taxon>Streptomyces</taxon>
    </lineage>
</organism>
<dbReference type="SUPFAM" id="SSF52016">
    <property type="entry name" value="LeuD/IlvD-like"/>
    <property type="match status" value="1"/>
</dbReference>
<dbReference type="AlphaFoldDB" id="A0A6G5RAN2"/>
<evidence type="ECO:0000256" key="3">
    <source>
        <dbReference type="ARBA" id="ARBA00022723"/>
    </source>
</evidence>
<keyword evidence="11" id="KW-1185">Reference proteome</keyword>
<name>A0A6G5RAN2_9ACTN</name>
<evidence type="ECO:0000313" key="11">
    <source>
        <dbReference type="Proteomes" id="UP000495940"/>
    </source>
</evidence>
<dbReference type="Gene3D" id="3.50.30.80">
    <property type="entry name" value="IlvD/EDD C-terminal domain-like"/>
    <property type="match status" value="1"/>
</dbReference>
<feature type="domain" description="Dihydroxy-acid/6-phosphogluconate dehydratase C-terminal" evidence="9">
    <location>
        <begin position="365"/>
        <end position="559"/>
    </location>
</feature>
<feature type="domain" description="Dihydroxy-acid/6-phosphogluconate dehydratase N-terminal" evidence="8">
    <location>
        <begin position="43"/>
        <end position="354"/>
    </location>
</feature>
<evidence type="ECO:0000256" key="6">
    <source>
        <dbReference type="ARBA" id="ARBA00023239"/>
    </source>
</evidence>
<dbReference type="PROSITE" id="PS00886">
    <property type="entry name" value="ILVD_EDD_1"/>
    <property type="match status" value="1"/>
</dbReference>
<dbReference type="GO" id="GO:0051537">
    <property type="term" value="F:2 iron, 2 sulfur cluster binding"/>
    <property type="evidence" value="ECO:0007669"/>
    <property type="project" value="UniProtKB-KW"/>
</dbReference>
<keyword evidence="3" id="KW-0479">Metal-binding</keyword>
<evidence type="ECO:0000256" key="4">
    <source>
        <dbReference type="ARBA" id="ARBA00023004"/>
    </source>
</evidence>
<dbReference type="NCBIfam" id="NF004784">
    <property type="entry name" value="PRK06131.1"/>
    <property type="match status" value="1"/>
</dbReference>
<protein>
    <submittedName>
        <fullName evidence="10">Dihydroxy-acid dehydratase</fullName>
        <ecNumber evidence="10">4.2.1.9</ecNumber>
    </submittedName>
</protein>
<sequence>MTGRKRPEELRSHQWYGTEGLRTFSHRARTRQLGYLPEEHLGKPVIAILNTWSDINPCHVHLRDRAQAVKRGVWQAGGFPLEFPVSTLSETFQKPTPMLYRNMLAMETEELLRSYPVDGAVLMGGCDKSTPALLMGAASADLPAVFVPAGPMLPGHWRNEILGSGTDMWKYWDDKRAGVIGDCEMQELESGLARSPGHCMTMGTASTLTAAAEALGVTVPGASSIPAVDSGHDRMAARAGMTIVELVDKDRKLSDILTAEAFQDAVTTVLGLGGSTNAVIHLIAMAGRAGVRLTLDDFDRVARTVPVLANVRPGGQTYLMEDFHFAGGLPGFLSRITDLLHLDRPTVSYDTLREQITGAQVHNDDVIRTRDNPVAPEGGVAVLRGNLCPDGAVIKHIAAEPHLLKHTGPAVVFDDYKTMQRTINDPALGITPDHVLVLRNAGPKGGPGMPEYGMLPLPDHLLKQGVRDMVRISDARMSGTSYGTCVLHVAPESYVGGPLALVRTGDSITLDVEARALHLHVDDEELERRRAQWTPPPVRYERGYGALYNEQITQADTGCDFEFLARPGKVQDPYAG</sequence>
<dbReference type="Pfam" id="PF00920">
    <property type="entry name" value="ILVD_EDD_N"/>
    <property type="match status" value="1"/>
</dbReference>
<dbReference type="InterPro" id="IPR037237">
    <property type="entry name" value="IlvD/EDD_N"/>
</dbReference>
<evidence type="ECO:0000256" key="7">
    <source>
        <dbReference type="ARBA" id="ARBA00023304"/>
    </source>
</evidence>
<dbReference type="InterPro" id="IPR020558">
    <property type="entry name" value="DiOHA_6PGluconate_deHydtase_CS"/>
</dbReference>
<keyword evidence="6 10" id="KW-0456">Lyase</keyword>
<dbReference type="Pfam" id="PF24877">
    <property type="entry name" value="ILV_EDD_C"/>
    <property type="match status" value="1"/>
</dbReference>
<evidence type="ECO:0000256" key="2">
    <source>
        <dbReference type="ARBA" id="ARBA00022714"/>
    </source>
</evidence>
<keyword evidence="4" id="KW-0408">Iron</keyword>
<dbReference type="EMBL" id="CP021978">
    <property type="protein sequence ID" value="QCD55158.1"/>
    <property type="molecule type" value="Genomic_DNA"/>
</dbReference>
<dbReference type="InterPro" id="IPR052352">
    <property type="entry name" value="Sugar_Degrad_Dehydratases"/>
</dbReference>
<keyword evidence="7" id="KW-0100">Branched-chain amino acid biosynthesis</keyword>
<keyword evidence="2" id="KW-0001">2Fe-2S</keyword>
<proteinExistence type="inferred from homology"/>
<dbReference type="EC" id="4.2.1.9" evidence="10"/>
<dbReference type="NCBIfam" id="NF009560">
    <property type="entry name" value="PRK13017.1"/>
    <property type="match status" value="1"/>
</dbReference>